<dbReference type="Pfam" id="PF00668">
    <property type="entry name" value="Condensation"/>
    <property type="match status" value="1"/>
</dbReference>
<protein>
    <recommendedName>
        <fullName evidence="1">Condensation domain-containing protein</fullName>
    </recommendedName>
</protein>
<proteinExistence type="predicted"/>
<reference evidence="2 3" key="1">
    <citation type="submission" date="2019-07" db="EMBL/GenBank/DDBJ databases">
        <title>Whole genome shotgun sequence of Nocardia ninae NBRC 108245.</title>
        <authorList>
            <person name="Hosoyama A."/>
            <person name="Uohara A."/>
            <person name="Ohji S."/>
            <person name="Ichikawa N."/>
        </authorList>
    </citation>
    <scope>NUCLEOTIDE SEQUENCE [LARGE SCALE GENOMIC DNA]</scope>
    <source>
        <strain evidence="2 3">NBRC 108245</strain>
    </source>
</reference>
<evidence type="ECO:0000313" key="2">
    <source>
        <dbReference type="EMBL" id="GEM36264.1"/>
    </source>
</evidence>
<dbReference type="RefSeq" id="WP_147128586.1">
    <property type="nucleotide sequence ID" value="NZ_BJXA01000003.1"/>
</dbReference>
<dbReference type="InterPro" id="IPR001242">
    <property type="entry name" value="Condensation_dom"/>
</dbReference>
<dbReference type="Gene3D" id="3.30.559.10">
    <property type="entry name" value="Chloramphenicol acetyltransferase-like domain"/>
    <property type="match status" value="1"/>
</dbReference>
<dbReference type="InterPro" id="IPR023213">
    <property type="entry name" value="CAT-like_dom_sf"/>
</dbReference>
<accession>A0A511M6L2</accession>
<sequence length="484" mass="52523">MVEMTLTEHWQPKPGVLLEFTTTAASQAATEATAPSDIPATYLQESHIRRWSARRQTNDPLASELSFCFTIARPLDAEALRRTYIAFLQRHETLRSWFRIDESDGGFALTRYLLDPAAVDLETHTLDTFTDSGELRDTLVAKFKANANPTRWPAIVCCAIDHGADGFTIVYSADHAFTDGMSVLTSTYEFHALYTAFSTGQEPVLPPVGSYVEFARTERAAVAARPPELEQLAGLLAEKAHQVRPLPIELGLAPGEVADSFGTKVDMLDAAEIDAFAAACKNAGGSFSAGLYAAVALAELEFAGRTSYLGMNVVGTRSEPQYQLAQGWFINLMPIAFDLDGAQRFTELIGRAGVALDWTKPLSNVPIHAALDRAAELTGAPLPATTDWPWVSYLDMRAVSGPALEAALPGVSGINGLGSRSKIGQTSPIWFNRELERLHVTMMYPDTPVAHKSAAEYLEQIRTTLRAIAETGDFAVTAPALARS</sequence>
<name>A0A511M6L2_9NOCA</name>
<dbReference type="OrthoDB" id="9123229at2"/>
<dbReference type="GO" id="GO:0008610">
    <property type="term" value="P:lipid biosynthetic process"/>
    <property type="evidence" value="ECO:0007669"/>
    <property type="project" value="UniProtKB-ARBA"/>
</dbReference>
<evidence type="ECO:0000259" key="1">
    <source>
        <dbReference type="Pfam" id="PF00668"/>
    </source>
</evidence>
<evidence type="ECO:0000313" key="3">
    <source>
        <dbReference type="Proteomes" id="UP000321424"/>
    </source>
</evidence>
<gene>
    <name evidence="2" type="ORF">NN4_07830</name>
</gene>
<dbReference type="Proteomes" id="UP000321424">
    <property type="component" value="Unassembled WGS sequence"/>
</dbReference>
<dbReference type="SUPFAM" id="SSF52777">
    <property type="entry name" value="CoA-dependent acyltransferases"/>
    <property type="match status" value="2"/>
</dbReference>
<comment type="caution">
    <text evidence="2">The sequence shown here is derived from an EMBL/GenBank/DDBJ whole genome shotgun (WGS) entry which is preliminary data.</text>
</comment>
<dbReference type="Gene3D" id="3.30.559.30">
    <property type="entry name" value="Nonribosomal peptide synthetase, condensation domain"/>
    <property type="match status" value="1"/>
</dbReference>
<organism evidence="2 3">
    <name type="scientific">Nocardia ninae NBRC 108245</name>
    <dbReference type="NCBI Taxonomy" id="1210091"/>
    <lineage>
        <taxon>Bacteria</taxon>
        <taxon>Bacillati</taxon>
        <taxon>Actinomycetota</taxon>
        <taxon>Actinomycetes</taxon>
        <taxon>Mycobacteriales</taxon>
        <taxon>Nocardiaceae</taxon>
        <taxon>Nocardia</taxon>
    </lineage>
</organism>
<dbReference type="EMBL" id="BJXA01000003">
    <property type="protein sequence ID" value="GEM36264.1"/>
    <property type="molecule type" value="Genomic_DNA"/>
</dbReference>
<keyword evidence="3" id="KW-1185">Reference proteome</keyword>
<feature type="domain" description="Condensation" evidence="1">
    <location>
        <begin position="43"/>
        <end position="356"/>
    </location>
</feature>
<dbReference type="GO" id="GO:0003824">
    <property type="term" value="F:catalytic activity"/>
    <property type="evidence" value="ECO:0007669"/>
    <property type="project" value="InterPro"/>
</dbReference>
<dbReference type="AlphaFoldDB" id="A0A511M6L2"/>